<dbReference type="PANTHER" id="PTHR43313">
    <property type="entry name" value="SHORT-CHAIN DEHYDROGENASE/REDUCTASE FAMILY 9C"/>
    <property type="match status" value="1"/>
</dbReference>
<sequence>MWCIFWWLLYPLSFLLLFYLLRRQWERLVVDDLPHRPVLITGCDSGFGYGLAVKCVANGMPVFAGCRTEEGIRRLQREIGGGERGRGLLSAFLLDVTNGDSVEKAVEYVAKNAEKHGGLYGIVNNAGIVGHSFYDDFLTIDDYRETLEVNLFGVVRVTKAFVPQLRKTKGRIVNMASMCARLGLPGIGPYTVSKHGVSAYSDCIRQELRIWGISVHVIEPGFFKTPLISEEALDQQMHKVWDGCREDVKQAYGREFFDRASEVTKEMIGLVASGDVQWVIDTYFHALTAKFPRRRYQVGWDHILFFLPLSILPAGLSDGVLRIMEYFSGAPVPRDVILGQR</sequence>
<dbReference type="Proteomes" id="UP001177023">
    <property type="component" value="Unassembled WGS sequence"/>
</dbReference>
<evidence type="ECO:0000256" key="2">
    <source>
        <dbReference type="RuleBase" id="RU000363"/>
    </source>
</evidence>
<dbReference type="PROSITE" id="PS00061">
    <property type="entry name" value="ADH_SHORT"/>
    <property type="match status" value="1"/>
</dbReference>
<evidence type="ECO:0000313" key="3">
    <source>
        <dbReference type="EMBL" id="CAJ0574474.1"/>
    </source>
</evidence>
<dbReference type="InterPro" id="IPR036291">
    <property type="entry name" value="NAD(P)-bd_dom_sf"/>
</dbReference>
<proteinExistence type="inferred from homology"/>
<dbReference type="InterPro" id="IPR020904">
    <property type="entry name" value="Sc_DH/Rdtase_CS"/>
</dbReference>
<evidence type="ECO:0000256" key="1">
    <source>
        <dbReference type="ARBA" id="ARBA00023002"/>
    </source>
</evidence>
<dbReference type="PRINTS" id="PR00080">
    <property type="entry name" value="SDRFAMILY"/>
</dbReference>
<comment type="similarity">
    <text evidence="2">Belongs to the short-chain dehydrogenases/reductases (SDR) family.</text>
</comment>
<dbReference type="PANTHER" id="PTHR43313:SF7">
    <property type="entry name" value="17-BETA-HYDROXYSTEROID DEHYDROGENASE TYPE 6"/>
    <property type="match status" value="1"/>
</dbReference>
<dbReference type="EMBL" id="CATQJA010002630">
    <property type="protein sequence ID" value="CAJ0574474.1"/>
    <property type="molecule type" value="Genomic_DNA"/>
</dbReference>
<evidence type="ECO:0000313" key="4">
    <source>
        <dbReference type="Proteomes" id="UP001177023"/>
    </source>
</evidence>
<dbReference type="AlphaFoldDB" id="A0AA36CSG2"/>
<feature type="non-terminal residue" evidence="3">
    <location>
        <position position="341"/>
    </location>
</feature>
<name>A0AA36CSG2_9BILA</name>
<organism evidence="3 4">
    <name type="scientific">Mesorhabditis spiculigera</name>
    <dbReference type="NCBI Taxonomy" id="96644"/>
    <lineage>
        <taxon>Eukaryota</taxon>
        <taxon>Metazoa</taxon>
        <taxon>Ecdysozoa</taxon>
        <taxon>Nematoda</taxon>
        <taxon>Chromadorea</taxon>
        <taxon>Rhabditida</taxon>
        <taxon>Rhabditina</taxon>
        <taxon>Rhabditomorpha</taxon>
        <taxon>Rhabditoidea</taxon>
        <taxon>Rhabditidae</taxon>
        <taxon>Mesorhabditinae</taxon>
        <taxon>Mesorhabditis</taxon>
    </lineage>
</organism>
<dbReference type="PRINTS" id="PR00081">
    <property type="entry name" value="GDHRDH"/>
</dbReference>
<accession>A0AA36CSG2</accession>
<dbReference type="SUPFAM" id="SSF51735">
    <property type="entry name" value="NAD(P)-binding Rossmann-fold domains"/>
    <property type="match status" value="1"/>
</dbReference>
<protein>
    <submittedName>
        <fullName evidence="3">Uncharacterized protein</fullName>
    </submittedName>
</protein>
<gene>
    <name evidence="3" type="ORF">MSPICULIGERA_LOCUS12807</name>
</gene>
<dbReference type="GO" id="GO:0008202">
    <property type="term" value="P:steroid metabolic process"/>
    <property type="evidence" value="ECO:0007669"/>
    <property type="project" value="TreeGrafter"/>
</dbReference>
<dbReference type="GO" id="GO:0016491">
    <property type="term" value="F:oxidoreductase activity"/>
    <property type="evidence" value="ECO:0007669"/>
    <property type="project" value="UniProtKB-KW"/>
</dbReference>
<reference evidence="3" key="1">
    <citation type="submission" date="2023-06" db="EMBL/GenBank/DDBJ databases">
        <authorList>
            <person name="Delattre M."/>
        </authorList>
    </citation>
    <scope>NUCLEOTIDE SEQUENCE</scope>
    <source>
        <strain evidence="3">AF72</strain>
    </source>
</reference>
<dbReference type="Pfam" id="PF00106">
    <property type="entry name" value="adh_short"/>
    <property type="match status" value="1"/>
</dbReference>
<keyword evidence="1" id="KW-0560">Oxidoreductase</keyword>
<dbReference type="Gene3D" id="3.40.50.720">
    <property type="entry name" value="NAD(P)-binding Rossmann-like Domain"/>
    <property type="match status" value="1"/>
</dbReference>
<keyword evidence="4" id="KW-1185">Reference proteome</keyword>
<comment type="caution">
    <text evidence="3">The sequence shown here is derived from an EMBL/GenBank/DDBJ whole genome shotgun (WGS) entry which is preliminary data.</text>
</comment>
<dbReference type="InterPro" id="IPR002347">
    <property type="entry name" value="SDR_fam"/>
</dbReference>